<protein>
    <submittedName>
        <fullName evidence="3">CPBP family intramembrane metalloprotease</fullName>
    </submittedName>
</protein>
<keyword evidence="1" id="KW-0472">Membrane</keyword>
<evidence type="ECO:0000259" key="2">
    <source>
        <dbReference type="Pfam" id="PF02517"/>
    </source>
</evidence>
<name>A0A2U2JC47_9FLAO</name>
<dbReference type="AlphaFoldDB" id="A0A2U2JC47"/>
<dbReference type="GO" id="GO:0008237">
    <property type="term" value="F:metallopeptidase activity"/>
    <property type="evidence" value="ECO:0007669"/>
    <property type="project" value="UniProtKB-KW"/>
</dbReference>
<feature type="transmembrane region" description="Helical" evidence="1">
    <location>
        <begin position="112"/>
        <end position="131"/>
    </location>
</feature>
<dbReference type="GO" id="GO:0080120">
    <property type="term" value="P:CAAX-box protein maturation"/>
    <property type="evidence" value="ECO:0007669"/>
    <property type="project" value="UniProtKB-ARBA"/>
</dbReference>
<feature type="transmembrane region" description="Helical" evidence="1">
    <location>
        <begin position="37"/>
        <end position="54"/>
    </location>
</feature>
<keyword evidence="3" id="KW-0645">Protease</keyword>
<feature type="transmembrane region" description="Helical" evidence="1">
    <location>
        <begin position="186"/>
        <end position="210"/>
    </location>
</feature>
<reference evidence="3 4" key="1">
    <citation type="submission" date="2018-05" db="EMBL/GenBank/DDBJ databases">
        <title>Polaribacter aquimarinus sp. nov., isolated from sediment in a sediment of sea.</title>
        <authorList>
            <person name="Lu D."/>
        </authorList>
    </citation>
    <scope>NUCLEOTIDE SEQUENCE [LARGE SCALE GENOMIC DNA]</scope>
    <source>
        <strain evidence="3 4">ZY113</strain>
    </source>
</reference>
<evidence type="ECO:0000313" key="3">
    <source>
        <dbReference type="EMBL" id="PWG05913.1"/>
    </source>
</evidence>
<feature type="transmembrane region" description="Helical" evidence="1">
    <location>
        <begin position="74"/>
        <end position="92"/>
    </location>
</feature>
<dbReference type="Pfam" id="PF02517">
    <property type="entry name" value="Rce1-like"/>
    <property type="match status" value="1"/>
</dbReference>
<dbReference type="RefSeq" id="WP_109404245.1">
    <property type="nucleotide sequence ID" value="NZ_QFFG01000002.1"/>
</dbReference>
<comment type="caution">
    <text evidence="3">The sequence shown here is derived from an EMBL/GenBank/DDBJ whole genome shotgun (WGS) entry which is preliminary data.</text>
</comment>
<dbReference type="OrthoDB" id="9805801at2"/>
<proteinExistence type="predicted"/>
<keyword evidence="4" id="KW-1185">Reference proteome</keyword>
<evidence type="ECO:0000313" key="4">
    <source>
        <dbReference type="Proteomes" id="UP000245670"/>
    </source>
</evidence>
<dbReference type="InterPro" id="IPR003675">
    <property type="entry name" value="Rce1/LyrA-like_dom"/>
</dbReference>
<keyword evidence="3" id="KW-0378">Hydrolase</keyword>
<keyword evidence="1" id="KW-1133">Transmembrane helix</keyword>
<dbReference type="GO" id="GO:0004175">
    <property type="term" value="F:endopeptidase activity"/>
    <property type="evidence" value="ECO:0007669"/>
    <property type="project" value="UniProtKB-ARBA"/>
</dbReference>
<feature type="domain" description="CAAX prenyl protease 2/Lysostaphin resistance protein A-like" evidence="2">
    <location>
        <begin position="108"/>
        <end position="196"/>
    </location>
</feature>
<gene>
    <name evidence="3" type="ORF">DIS07_05585</name>
</gene>
<evidence type="ECO:0000256" key="1">
    <source>
        <dbReference type="SAM" id="Phobius"/>
    </source>
</evidence>
<feature type="transmembrane region" description="Helical" evidence="1">
    <location>
        <begin position="143"/>
        <end position="166"/>
    </location>
</feature>
<organism evidence="3 4">
    <name type="scientific">Polaribacter aquimarinus</name>
    <dbReference type="NCBI Taxonomy" id="2100726"/>
    <lineage>
        <taxon>Bacteria</taxon>
        <taxon>Pseudomonadati</taxon>
        <taxon>Bacteroidota</taxon>
        <taxon>Flavobacteriia</taxon>
        <taxon>Flavobacteriales</taxon>
        <taxon>Flavobacteriaceae</taxon>
    </lineage>
</organism>
<keyword evidence="3" id="KW-0482">Metalloprotease</keyword>
<dbReference type="Proteomes" id="UP000245670">
    <property type="component" value="Unassembled WGS sequence"/>
</dbReference>
<feature type="transmembrane region" description="Helical" evidence="1">
    <location>
        <begin position="12"/>
        <end position="31"/>
    </location>
</feature>
<dbReference type="EMBL" id="QFFG01000002">
    <property type="protein sequence ID" value="PWG05913.1"/>
    <property type="molecule type" value="Genomic_DNA"/>
</dbReference>
<sequence>MKPFLKNNKTLKIAEIIALFVGTPLILFLQISKTYKIIYLIIGVVYISLISIFIEKFKKKSNDKNLKQKTLKVVGVNLLIIIFLTTTVLYFQDKDALFNVILNKPKLWLKFSIIYILFSVIPQELIYRTFFLKRYHNIFKNEFLFIFINAILFSFAHIWFQSWIVLGFTFIGGILFIKTYLKTNSLWLVLLEHTVYGIWLYTVGYGKLFLFPV</sequence>
<dbReference type="GO" id="GO:0006508">
    <property type="term" value="P:proteolysis"/>
    <property type="evidence" value="ECO:0007669"/>
    <property type="project" value="UniProtKB-KW"/>
</dbReference>
<accession>A0A2U2JC47</accession>
<keyword evidence="1" id="KW-0812">Transmembrane</keyword>